<proteinExistence type="predicted"/>
<dbReference type="EMBL" id="BQKI01000077">
    <property type="protein sequence ID" value="GJN24618.1"/>
    <property type="molecule type" value="Genomic_DNA"/>
</dbReference>
<gene>
    <name evidence="2" type="primary">gb12371</name>
    <name evidence="2" type="ORF">PR202_gb12371</name>
</gene>
<evidence type="ECO:0000313" key="3">
    <source>
        <dbReference type="Proteomes" id="UP001054889"/>
    </source>
</evidence>
<feature type="region of interest" description="Disordered" evidence="1">
    <location>
        <begin position="1"/>
        <end position="20"/>
    </location>
</feature>
<accession>A0AAV5EPE3</accession>
<comment type="caution">
    <text evidence="2">The sequence shown here is derived from an EMBL/GenBank/DDBJ whole genome shotgun (WGS) entry which is preliminary data.</text>
</comment>
<keyword evidence="3" id="KW-1185">Reference proteome</keyword>
<dbReference type="Proteomes" id="UP001054889">
    <property type="component" value="Unassembled WGS sequence"/>
</dbReference>
<sequence>MQLESSRGASSSEESSSRLRQVPDAWMRCWNPTTGYPVKKEPSLVKPLACSSNRAIGTWADRQQAMAVSSFSRCSLRRAGRDQAQRRLRVEA</sequence>
<name>A0AAV5EPE3_ELECO</name>
<organism evidence="2 3">
    <name type="scientific">Eleusine coracana subsp. coracana</name>
    <dbReference type="NCBI Taxonomy" id="191504"/>
    <lineage>
        <taxon>Eukaryota</taxon>
        <taxon>Viridiplantae</taxon>
        <taxon>Streptophyta</taxon>
        <taxon>Embryophyta</taxon>
        <taxon>Tracheophyta</taxon>
        <taxon>Spermatophyta</taxon>
        <taxon>Magnoliopsida</taxon>
        <taxon>Liliopsida</taxon>
        <taxon>Poales</taxon>
        <taxon>Poaceae</taxon>
        <taxon>PACMAD clade</taxon>
        <taxon>Chloridoideae</taxon>
        <taxon>Cynodonteae</taxon>
        <taxon>Eleusininae</taxon>
        <taxon>Eleusine</taxon>
    </lineage>
</organism>
<evidence type="ECO:0000256" key="1">
    <source>
        <dbReference type="SAM" id="MobiDB-lite"/>
    </source>
</evidence>
<reference evidence="2" key="2">
    <citation type="submission" date="2021-12" db="EMBL/GenBank/DDBJ databases">
        <title>Resequencing data analysis of finger millet.</title>
        <authorList>
            <person name="Hatakeyama M."/>
            <person name="Aluri S."/>
            <person name="Balachadran M.T."/>
            <person name="Sivarajan S.R."/>
            <person name="Poveda L."/>
            <person name="Shimizu-Inatsugi R."/>
            <person name="Schlapbach R."/>
            <person name="Sreeman S.M."/>
            <person name="Shimizu K.K."/>
        </authorList>
    </citation>
    <scope>NUCLEOTIDE SEQUENCE</scope>
</reference>
<dbReference type="AlphaFoldDB" id="A0AAV5EPE3"/>
<reference evidence="2" key="1">
    <citation type="journal article" date="2018" name="DNA Res.">
        <title>Multiple hybrid de novo genome assembly of finger millet, an orphan allotetraploid crop.</title>
        <authorList>
            <person name="Hatakeyama M."/>
            <person name="Aluri S."/>
            <person name="Balachadran M.T."/>
            <person name="Sivarajan S.R."/>
            <person name="Patrignani A."/>
            <person name="Gruter S."/>
            <person name="Poveda L."/>
            <person name="Shimizu-Inatsugi R."/>
            <person name="Baeten J."/>
            <person name="Francoijs K.J."/>
            <person name="Nataraja K.N."/>
            <person name="Reddy Y.A.N."/>
            <person name="Phadnis S."/>
            <person name="Ravikumar R.L."/>
            <person name="Schlapbach R."/>
            <person name="Sreeman S.M."/>
            <person name="Shimizu K.K."/>
        </authorList>
    </citation>
    <scope>NUCLEOTIDE SEQUENCE</scope>
</reference>
<protein>
    <submittedName>
        <fullName evidence="2">Uncharacterized protein</fullName>
    </submittedName>
</protein>
<evidence type="ECO:0000313" key="2">
    <source>
        <dbReference type="EMBL" id="GJN24618.1"/>
    </source>
</evidence>